<dbReference type="Proteomes" id="UP000077278">
    <property type="component" value="Unassembled WGS sequence"/>
</dbReference>
<dbReference type="EMBL" id="FKDD01000028">
    <property type="protein sequence ID" value="SAD23266.1"/>
    <property type="molecule type" value="Genomic_DNA"/>
</dbReference>
<accession>A0ABD7KP71</accession>
<protein>
    <submittedName>
        <fullName evidence="1">Uncharacterized protein</fullName>
    </submittedName>
</protein>
<name>A0ABD7KP71_9ENTR</name>
<dbReference type="AlphaFoldDB" id="A0ABD7KP71"/>
<evidence type="ECO:0000313" key="1">
    <source>
        <dbReference type="EMBL" id="SAD23266.1"/>
    </source>
</evidence>
<proteinExistence type="predicted"/>
<organism evidence="1 2">
    <name type="scientific">Enterobacter roggenkampii</name>
    <dbReference type="NCBI Taxonomy" id="1812935"/>
    <lineage>
        <taxon>Bacteria</taxon>
        <taxon>Pseudomonadati</taxon>
        <taxon>Pseudomonadota</taxon>
        <taxon>Gammaproteobacteria</taxon>
        <taxon>Enterobacterales</taxon>
        <taxon>Enterobacteriaceae</taxon>
        <taxon>Enterobacter</taxon>
        <taxon>Enterobacter cloacae complex</taxon>
    </lineage>
</organism>
<evidence type="ECO:0000313" key="2">
    <source>
        <dbReference type="Proteomes" id="UP000077278"/>
    </source>
</evidence>
<gene>
    <name evidence="1" type="ORF">SAMEA2273136_04421</name>
</gene>
<comment type="caution">
    <text evidence="1">The sequence shown here is derived from an EMBL/GenBank/DDBJ whole genome shotgun (WGS) entry which is preliminary data.</text>
</comment>
<sequence>MAQRTVEQRERFFQGQLLPLVHNQRAAGRKGHALRQPPPVGDMLAAEALILHKGAARTPVGGDNLHVTPLFARHHRQLRHALTLAGRPALTRNDRHRRTVLGQDTHGIAV</sequence>
<reference evidence="1 2" key="1">
    <citation type="submission" date="2016-03" db="EMBL/GenBank/DDBJ databases">
        <authorList>
            <consortium name="Pathogen Informatics"/>
        </authorList>
    </citation>
    <scope>NUCLEOTIDE SEQUENCE [LARGE SCALE GENOMIC DNA]</scope>
    <source>
        <strain evidence="2">e264</strain>
    </source>
</reference>